<dbReference type="AlphaFoldDB" id="A0A1G6YD78"/>
<protein>
    <submittedName>
        <fullName evidence="1">Uncharacterized protein</fullName>
    </submittedName>
</protein>
<sequence>MSRPLGHDQAWPLLSWAEDAATEVGRRGDEELVVRAVLAFCLLGASPLDRRDVQVVAALLRRACDLAGLDFLSLARTGCEAAGPLGVTCWSWLTHTSTRTPATHEEVGAGWTFTFRRRPSDFDVDRLLARLTRPPEG</sequence>
<dbReference type="Proteomes" id="UP000198546">
    <property type="component" value="Chromosome i"/>
</dbReference>
<organism evidence="1 2">
    <name type="scientific">Auraticoccus monumenti</name>
    <dbReference type="NCBI Taxonomy" id="675864"/>
    <lineage>
        <taxon>Bacteria</taxon>
        <taxon>Bacillati</taxon>
        <taxon>Actinomycetota</taxon>
        <taxon>Actinomycetes</taxon>
        <taxon>Propionibacteriales</taxon>
        <taxon>Propionibacteriaceae</taxon>
        <taxon>Auraticoccus</taxon>
    </lineage>
</organism>
<name>A0A1G6YD78_9ACTN</name>
<dbReference type="STRING" id="675864.SAMN04489747_1971"/>
<gene>
    <name evidence="1" type="ORF">SAMN04489747_1971</name>
</gene>
<dbReference type="EMBL" id="LT629688">
    <property type="protein sequence ID" value="SDD88300.1"/>
    <property type="molecule type" value="Genomic_DNA"/>
</dbReference>
<dbReference type="OrthoDB" id="9913913at2"/>
<accession>A0A1G6YD78</accession>
<reference evidence="1 2" key="1">
    <citation type="submission" date="2016-10" db="EMBL/GenBank/DDBJ databases">
        <authorList>
            <person name="de Groot N.N."/>
        </authorList>
    </citation>
    <scope>NUCLEOTIDE SEQUENCE [LARGE SCALE GENOMIC DNA]</scope>
    <source>
        <strain evidence="1 2">MON 2.2</strain>
    </source>
</reference>
<dbReference type="RefSeq" id="WP_090592832.1">
    <property type="nucleotide sequence ID" value="NZ_LT629688.1"/>
</dbReference>
<proteinExistence type="predicted"/>
<evidence type="ECO:0000313" key="1">
    <source>
        <dbReference type="EMBL" id="SDD88300.1"/>
    </source>
</evidence>
<evidence type="ECO:0000313" key="2">
    <source>
        <dbReference type="Proteomes" id="UP000198546"/>
    </source>
</evidence>
<keyword evidence="2" id="KW-1185">Reference proteome</keyword>